<dbReference type="InterPro" id="IPR019557">
    <property type="entry name" value="AminoTfrase-like_pln_mobile"/>
</dbReference>
<dbReference type="EMBL" id="PQIB02000007">
    <property type="protein sequence ID" value="RLN09941.1"/>
    <property type="molecule type" value="Genomic_DNA"/>
</dbReference>
<dbReference type="AlphaFoldDB" id="A0A3L6RVY0"/>
<dbReference type="GO" id="GO:0010073">
    <property type="term" value="P:meristem maintenance"/>
    <property type="evidence" value="ECO:0007669"/>
    <property type="project" value="InterPro"/>
</dbReference>
<feature type="domain" description="Aminotransferase-like plant mobile" evidence="1">
    <location>
        <begin position="2"/>
        <end position="241"/>
    </location>
</feature>
<evidence type="ECO:0000259" key="1">
    <source>
        <dbReference type="Pfam" id="PF10536"/>
    </source>
</evidence>
<accession>A0A3L6RVY0</accession>
<organism evidence="2 3">
    <name type="scientific">Panicum miliaceum</name>
    <name type="common">Proso millet</name>
    <name type="synonym">Broomcorn millet</name>
    <dbReference type="NCBI Taxonomy" id="4540"/>
    <lineage>
        <taxon>Eukaryota</taxon>
        <taxon>Viridiplantae</taxon>
        <taxon>Streptophyta</taxon>
        <taxon>Embryophyta</taxon>
        <taxon>Tracheophyta</taxon>
        <taxon>Spermatophyta</taxon>
        <taxon>Magnoliopsida</taxon>
        <taxon>Liliopsida</taxon>
        <taxon>Poales</taxon>
        <taxon>Poaceae</taxon>
        <taxon>PACMAD clade</taxon>
        <taxon>Panicoideae</taxon>
        <taxon>Panicodae</taxon>
        <taxon>Paniceae</taxon>
        <taxon>Panicinae</taxon>
        <taxon>Panicum</taxon>
        <taxon>Panicum sect. Panicum</taxon>
    </lineage>
</organism>
<proteinExistence type="predicted"/>
<reference evidence="3" key="1">
    <citation type="journal article" date="2019" name="Nat. Commun.">
        <title>The genome of broomcorn millet.</title>
        <authorList>
            <person name="Zou C."/>
            <person name="Miki D."/>
            <person name="Li D."/>
            <person name="Tang Q."/>
            <person name="Xiao L."/>
            <person name="Rajput S."/>
            <person name="Deng P."/>
            <person name="Jia W."/>
            <person name="Huang R."/>
            <person name="Zhang M."/>
            <person name="Sun Y."/>
            <person name="Hu J."/>
            <person name="Fu X."/>
            <person name="Schnable P.S."/>
            <person name="Li F."/>
            <person name="Zhang H."/>
            <person name="Feng B."/>
            <person name="Zhu X."/>
            <person name="Liu R."/>
            <person name="Schnable J.C."/>
            <person name="Zhu J.-K."/>
            <person name="Zhang H."/>
        </authorList>
    </citation>
    <scope>NUCLEOTIDE SEQUENCE [LARGE SCALE GENOMIC DNA]</scope>
</reference>
<protein>
    <recommendedName>
        <fullName evidence="1">Aminotransferase-like plant mobile domain-containing protein</fullName>
    </recommendedName>
</protein>
<comment type="caution">
    <text evidence="2">The sequence shown here is derived from an EMBL/GenBank/DDBJ whole genome shotgun (WGS) entry which is preliminary data.</text>
</comment>
<gene>
    <name evidence="2" type="ORF">C2845_PM11G17080</name>
</gene>
<sequence>MEKNEPFVIAASYFWSGALNAFVFGHGPMTPTLADVLLLTGLDISSSDTPFDYLIKPSHRLETKGIGGWKGYIRKNMRTGTVSEREYTAFLMMWLEKHFFCGRAVDPSSNTQALAEALSLGSAIPLGKHLLGSAYHMMHQIGTRLSKGEPIGNPGSPWWFITLWLNLYTSKVSQQRIETKTFPNIESEENPTVRRRCRSFGEAASAFPGCQFTTARTAEYFRCFYNGFSEETVSWYPYRTVEPIFELPVCYDSSTHTFDRELMDILIKPGILPANFFSGKDSPTYEFYNPSVAARQLGFGQLPIRVYFAGQAKFRDELTKSLDYNRLCNLVPDSSTIDLNNWTVASFAVQQFKLSWAEWKQYLFCKSSSTYYNILDPEKIDPSAAVCPFSQPISMLSLSILSSYR</sequence>
<dbReference type="PANTHER" id="PTHR46033:SF65">
    <property type="entry name" value="AMINOTRANSFERASE-LIKE PLANT MOBILE DOMAIN-CONTAINING PROTEIN"/>
    <property type="match status" value="1"/>
</dbReference>
<evidence type="ECO:0000313" key="2">
    <source>
        <dbReference type="EMBL" id="RLN09941.1"/>
    </source>
</evidence>
<dbReference type="InterPro" id="IPR044824">
    <property type="entry name" value="MAIN-like"/>
</dbReference>
<dbReference type="OrthoDB" id="716520at2759"/>
<dbReference type="Proteomes" id="UP000275267">
    <property type="component" value="Unassembled WGS sequence"/>
</dbReference>
<dbReference type="STRING" id="4540.A0A3L6RVY0"/>
<evidence type="ECO:0000313" key="3">
    <source>
        <dbReference type="Proteomes" id="UP000275267"/>
    </source>
</evidence>
<dbReference type="Pfam" id="PF10536">
    <property type="entry name" value="PMD"/>
    <property type="match status" value="1"/>
</dbReference>
<name>A0A3L6RVY0_PANMI</name>
<keyword evidence="3" id="KW-1185">Reference proteome</keyword>
<dbReference type="PANTHER" id="PTHR46033">
    <property type="entry name" value="PROTEIN MAIN-LIKE 2"/>
    <property type="match status" value="1"/>
</dbReference>